<accession>A0ABX2TK37</accession>
<feature type="chain" id="PRO_5045539868" evidence="2">
    <location>
        <begin position="23"/>
        <end position="117"/>
    </location>
</feature>
<sequence length="117" mass="11470">MRHLLIACLALLLAAAPVAAYAQSAPPPAVGVPAPPESKPFDYFPLVIGAGAIAGVVGFNLLALGVGALPGGMAYATPAGAAAAVMVPAEMSVAMSRVYATTAAVAGGLLAYYLYAP</sequence>
<keyword evidence="2" id="KW-0732">Signal</keyword>
<evidence type="ECO:0000313" key="3">
    <source>
        <dbReference type="EMBL" id="NYZ23449.1"/>
    </source>
</evidence>
<keyword evidence="1" id="KW-0812">Transmembrane</keyword>
<keyword evidence="1" id="KW-1133">Transmembrane helix</keyword>
<feature type="transmembrane region" description="Helical" evidence="1">
    <location>
        <begin position="46"/>
        <end position="69"/>
    </location>
</feature>
<reference evidence="3 4" key="1">
    <citation type="submission" date="2020-05" db="EMBL/GenBank/DDBJ databases">
        <title>Azospirillum oleiclasticum sp. nov, a nitrogen-fixing and heavy crude oil-emulsifying bacterium isolated from the crude oil of Yumen Oilfield.</title>
        <authorList>
            <person name="Wu D."/>
            <person name="Cai M."/>
            <person name="Zhang X."/>
        </authorList>
    </citation>
    <scope>NUCLEOTIDE SEQUENCE [LARGE SCALE GENOMIC DNA]</scope>
    <source>
        <strain evidence="3 4">ROY-1-1-2</strain>
    </source>
</reference>
<keyword evidence="1" id="KW-0472">Membrane</keyword>
<evidence type="ECO:0000256" key="2">
    <source>
        <dbReference type="SAM" id="SignalP"/>
    </source>
</evidence>
<feature type="signal peptide" evidence="2">
    <location>
        <begin position="1"/>
        <end position="22"/>
    </location>
</feature>
<keyword evidence="4" id="KW-1185">Reference proteome</keyword>
<evidence type="ECO:0000313" key="4">
    <source>
        <dbReference type="Proteomes" id="UP000584642"/>
    </source>
</evidence>
<dbReference type="Proteomes" id="UP000584642">
    <property type="component" value="Unassembled WGS sequence"/>
</dbReference>
<evidence type="ECO:0000256" key="1">
    <source>
        <dbReference type="SAM" id="Phobius"/>
    </source>
</evidence>
<proteinExistence type="predicted"/>
<protein>
    <submittedName>
        <fullName evidence="3">Uncharacterized protein</fullName>
    </submittedName>
</protein>
<dbReference type="EMBL" id="JABFDB010000027">
    <property type="protein sequence ID" value="NYZ23449.1"/>
    <property type="molecule type" value="Genomic_DNA"/>
</dbReference>
<name>A0ABX2TK37_9PROT</name>
<feature type="transmembrane region" description="Helical" evidence="1">
    <location>
        <begin position="98"/>
        <end position="115"/>
    </location>
</feature>
<organism evidence="3 4">
    <name type="scientific">Azospirillum oleiclasticum</name>
    <dbReference type="NCBI Taxonomy" id="2735135"/>
    <lineage>
        <taxon>Bacteria</taxon>
        <taxon>Pseudomonadati</taxon>
        <taxon>Pseudomonadota</taxon>
        <taxon>Alphaproteobacteria</taxon>
        <taxon>Rhodospirillales</taxon>
        <taxon>Azospirillaceae</taxon>
        <taxon>Azospirillum</taxon>
    </lineage>
</organism>
<comment type="caution">
    <text evidence="3">The sequence shown here is derived from an EMBL/GenBank/DDBJ whole genome shotgun (WGS) entry which is preliminary data.</text>
</comment>
<gene>
    <name evidence="3" type="ORF">HND93_27435</name>
</gene>
<dbReference type="RefSeq" id="WP_180285224.1">
    <property type="nucleotide sequence ID" value="NZ_JABFDB010000027.1"/>
</dbReference>